<dbReference type="PROSITE" id="PS00134">
    <property type="entry name" value="TRYPSIN_HIS"/>
    <property type="match status" value="1"/>
</dbReference>
<proteinExistence type="predicted"/>
<dbReference type="FunFam" id="2.40.10.10:FF:000068">
    <property type="entry name" value="transmembrane protease serine 2"/>
    <property type="match status" value="1"/>
</dbReference>
<evidence type="ECO:0000256" key="2">
    <source>
        <dbReference type="SAM" id="SignalP"/>
    </source>
</evidence>
<dbReference type="Proteomes" id="UP001153712">
    <property type="component" value="Chromosome 2"/>
</dbReference>
<dbReference type="PANTHER" id="PTHR24260">
    <property type="match status" value="1"/>
</dbReference>
<dbReference type="GO" id="GO:0006508">
    <property type="term" value="P:proteolysis"/>
    <property type="evidence" value="ECO:0007669"/>
    <property type="project" value="InterPro"/>
</dbReference>
<dbReference type="PANTHER" id="PTHR24260:SF143">
    <property type="entry name" value="SERINE PROTEASE GD-LIKE PROTEIN"/>
    <property type="match status" value="1"/>
</dbReference>
<gene>
    <name evidence="4" type="ORF">PHYEVI_LOCUS5408</name>
</gene>
<evidence type="ECO:0000259" key="3">
    <source>
        <dbReference type="PROSITE" id="PS50240"/>
    </source>
</evidence>
<dbReference type="InterPro" id="IPR001314">
    <property type="entry name" value="Peptidase_S1A"/>
</dbReference>
<dbReference type="SUPFAM" id="SSF50494">
    <property type="entry name" value="Trypsin-like serine proteases"/>
    <property type="match status" value="1"/>
</dbReference>
<feature type="signal peptide" evidence="2">
    <location>
        <begin position="1"/>
        <end position="21"/>
    </location>
</feature>
<dbReference type="Gene3D" id="2.40.10.10">
    <property type="entry name" value="Trypsin-like serine proteases"/>
    <property type="match status" value="1"/>
</dbReference>
<dbReference type="SMART" id="SM00020">
    <property type="entry name" value="Tryp_SPc"/>
    <property type="match status" value="1"/>
</dbReference>
<keyword evidence="2" id="KW-0732">Signal</keyword>
<dbReference type="AlphaFoldDB" id="A0A9N9XRC3"/>
<dbReference type="Pfam" id="PF16030">
    <property type="entry name" value="GD_N"/>
    <property type="match status" value="1"/>
</dbReference>
<dbReference type="InterPro" id="IPR009003">
    <property type="entry name" value="Peptidase_S1_PA"/>
</dbReference>
<keyword evidence="5" id="KW-1185">Reference proteome</keyword>
<dbReference type="PROSITE" id="PS50240">
    <property type="entry name" value="TRYPSIN_DOM"/>
    <property type="match status" value="1"/>
</dbReference>
<feature type="domain" description="Peptidase S1" evidence="3">
    <location>
        <begin position="174"/>
        <end position="414"/>
    </location>
</feature>
<feature type="chain" id="PRO_5040310450" description="Peptidase S1 domain-containing protein" evidence="2">
    <location>
        <begin position="22"/>
        <end position="415"/>
    </location>
</feature>
<keyword evidence="1" id="KW-1015">Disulfide bond</keyword>
<sequence length="415" mass="45292">MAGKLSIMACVLAALVALSRAAGAPQPSPSSLASPCSELLRYEAGDKPGQRSGSLILRSRERLSGVWIRLIFDKEVEDVTVDSGEFQIKKDDDGKQVRIQNRNLVLEPNAEKIVNVTIKYEGTETPGLMEYRLNARTICPQANMNRTDIFQGDSKSDYFLRHLKPAEIDRPTGYNCGTSRANKPHPWLAAVYLTVDNEQKFICDAVLVHPQYVITAAHCVTFRNEHTPIPAAIIRVHLGRETDPKDLSASLVSDVEVHPGYTAGSLLDDVALVKLSSPVEVSDDVRPICLGEIGGNDTKIIVIAGHQQAEEKSTRQMVESKVLMSSFNGCLTAAPHLENALTYETYCFTYSADDKNCAGQSGSALVVTGSDGVSTLDGIVTVGTKLQNKPCDANSVIIVSEIDRYVSWIKRIMQE</sequence>
<name>A0A9N9XRC3_PHYSR</name>
<dbReference type="EMBL" id="OU900095">
    <property type="protein sequence ID" value="CAG9859023.1"/>
    <property type="molecule type" value="Genomic_DNA"/>
</dbReference>
<dbReference type="OrthoDB" id="6147874at2759"/>
<dbReference type="InterPro" id="IPR051333">
    <property type="entry name" value="CLIP_Serine_Protease"/>
</dbReference>
<dbReference type="InterPro" id="IPR001254">
    <property type="entry name" value="Trypsin_dom"/>
</dbReference>
<protein>
    <recommendedName>
        <fullName evidence="3">Peptidase S1 domain-containing protein</fullName>
    </recommendedName>
</protein>
<dbReference type="Pfam" id="PF00089">
    <property type="entry name" value="Trypsin"/>
    <property type="match status" value="1"/>
</dbReference>
<organism evidence="4 5">
    <name type="scientific">Phyllotreta striolata</name>
    <name type="common">Striped flea beetle</name>
    <name type="synonym">Crioceris striolata</name>
    <dbReference type="NCBI Taxonomy" id="444603"/>
    <lineage>
        <taxon>Eukaryota</taxon>
        <taxon>Metazoa</taxon>
        <taxon>Ecdysozoa</taxon>
        <taxon>Arthropoda</taxon>
        <taxon>Hexapoda</taxon>
        <taxon>Insecta</taxon>
        <taxon>Pterygota</taxon>
        <taxon>Neoptera</taxon>
        <taxon>Endopterygota</taxon>
        <taxon>Coleoptera</taxon>
        <taxon>Polyphaga</taxon>
        <taxon>Cucujiformia</taxon>
        <taxon>Chrysomeloidea</taxon>
        <taxon>Chrysomelidae</taxon>
        <taxon>Galerucinae</taxon>
        <taxon>Alticini</taxon>
        <taxon>Phyllotreta</taxon>
    </lineage>
</organism>
<dbReference type="GO" id="GO:0004252">
    <property type="term" value="F:serine-type endopeptidase activity"/>
    <property type="evidence" value="ECO:0007669"/>
    <property type="project" value="InterPro"/>
</dbReference>
<evidence type="ECO:0000313" key="5">
    <source>
        <dbReference type="Proteomes" id="UP001153712"/>
    </source>
</evidence>
<dbReference type="InterPro" id="IPR031986">
    <property type="entry name" value="GD_N"/>
</dbReference>
<reference evidence="4" key="1">
    <citation type="submission" date="2022-01" db="EMBL/GenBank/DDBJ databases">
        <authorList>
            <person name="King R."/>
        </authorList>
    </citation>
    <scope>NUCLEOTIDE SEQUENCE</scope>
</reference>
<evidence type="ECO:0000313" key="4">
    <source>
        <dbReference type="EMBL" id="CAG9859023.1"/>
    </source>
</evidence>
<evidence type="ECO:0000256" key="1">
    <source>
        <dbReference type="ARBA" id="ARBA00023157"/>
    </source>
</evidence>
<dbReference type="InterPro" id="IPR018114">
    <property type="entry name" value="TRYPSIN_HIS"/>
</dbReference>
<accession>A0A9N9XRC3</accession>
<dbReference type="PRINTS" id="PR00722">
    <property type="entry name" value="CHYMOTRYPSIN"/>
</dbReference>
<dbReference type="InterPro" id="IPR043504">
    <property type="entry name" value="Peptidase_S1_PA_chymotrypsin"/>
</dbReference>